<name>A0ABM5N2R5_EMTOG</name>
<comment type="pathway">
    <text evidence="5">Quinol/quinone metabolism; menaquinone biosynthesis; menaquinol from 1,4-dihydroxy-2-naphthoate: step 2/2.</text>
</comment>
<keyword evidence="6" id="KW-0830">Ubiquinone</keyword>
<evidence type="ECO:0000256" key="4">
    <source>
        <dbReference type="ARBA" id="ARBA00022691"/>
    </source>
</evidence>
<dbReference type="PROSITE" id="PS01183">
    <property type="entry name" value="UBIE_1"/>
    <property type="match status" value="1"/>
</dbReference>
<dbReference type="CDD" id="cd02440">
    <property type="entry name" value="AdoMet_MTases"/>
    <property type="match status" value="1"/>
</dbReference>
<sequence length="250" mass="28176">MIQKSRYTIMVVPYKEKDSSKREQIAEMFDNVSPKYDFLNHLLSGGVDFWWRKKAISTLRSVKPKLILDIATGTGDLAIEAVKQLNPEKVIGVDISEGMLSFGREKMKKLGLENKIELQMGDSEKLLFDDNTFDAVIVSFGVRNFENLEKGLTDMCRVTKSGGTCMVMEFSNPKTPIIKQIYEFYSGKILPLIGRLVSNDSSAYSYLPESVKAFPEGNDFLSVFEKAGFTQTKWIPLTFGTCSIYIGKKP</sequence>
<dbReference type="InterPro" id="IPR029063">
    <property type="entry name" value="SAM-dependent_MTases_sf"/>
</dbReference>
<dbReference type="InterPro" id="IPR023576">
    <property type="entry name" value="UbiE/COQ5_MeTrFase_CS"/>
</dbReference>
<dbReference type="InterPro" id="IPR004033">
    <property type="entry name" value="UbiE/COQ5_MeTrFase"/>
</dbReference>
<dbReference type="Gene3D" id="3.40.50.150">
    <property type="entry name" value="Vaccinia Virus protein VP39"/>
    <property type="match status" value="1"/>
</dbReference>
<proteinExistence type="inferred from homology"/>
<organism evidence="6 7">
    <name type="scientific">Emticicia oligotrophica (strain DSM 17448 / CIP 109782 / MTCC 6937 / GPTSA100-15)</name>
    <dbReference type="NCBI Taxonomy" id="929562"/>
    <lineage>
        <taxon>Bacteria</taxon>
        <taxon>Pseudomonadati</taxon>
        <taxon>Bacteroidota</taxon>
        <taxon>Cytophagia</taxon>
        <taxon>Cytophagales</taxon>
        <taxon>Leadbetterellaceae</taxon>
        <taxon>Emticicia</taxon>
    </lineage>
</organism>
<feature type="binding site" evidence="5">
    <location>
        <position position="139"/>
    </location>
    <ligand>
        <name>S-adenosyl-L-methionine</name>
        <dbReference type="ChEBI" id="CHEBI:59789"/>
    </ligand>
</feature>
<dbReference type="GO" id="GO:0032259">
    <property type="term" value="P:methylation"/>
    <property type="evidence" value="ECO:0007669"/>
    <property type="project" value="UniProtKB-KW"/>
</dbReference>
<protein>
    <recommendedName>
        <fullName evidence="5">Demethylmenaquinone methyltransferase</fullName>
        <ecNumber evidence="5">2.1.1.163</ecNumber>
    </recommendedName>
</protein>
<feature type="binding site" evidence="5">
    <location>
        <position position="74"/>
    </location>
    <ligand>
        <name>S-adenosyl-L-methionine</name>
        <dbReference type="ChEBI" id="CHEBI:59789"/>
    </ligand>
</feature>
<dbReference type="PANTHER" id="PTHR43591:SF24">
    <property type="entry name" value="2-METHOXY-6-POLYPRENYL-1,4-BENZOQUINOL METHYLASE, MITOCHONDRIAL"/>
    <property type="match status" value="1"/>
</dbReference>
<dbReference type="EMBL" id="CP002961">
    <property type="protein sequence ID" value="AFK03646.1"/>
    <property type="molecule type" value="Genomic_DNA"/>
</dbReference>
<dbReference type="PANTHER" id="PTHR43591">
    <property type="entry name" value="METHYLTRANSFERASE"/>
    <property type="match status" value="1"/>
</dbReference>
<comment type="function">
    <text evidence="5">Methyltransferase required for the conversion of demethylmenaquinol (DMKH2) to menaquinol (MKH2).</text>
</comment>
<evidence type="ECO:0000256" key="1">
    <source>
        <dbReference type="ARBA" id="ARBA00022428"/>
    </source>
</evidence>
<comment type="similarity">
    <text evidence="5">Belongs to the class I-like SAM-binding methyltransferase superfamily. MenG/UbiE family.</text>
</comment>
<gene>
    <name evidence="5" type="primary">menG</name>
    <name evidence="6" type="ordered locus">Emtol_2510</name>
</gene>
<evidence type="ECO:0000313" key="7">
    <source>
        <dbReference type="Proteomes" id="UP000002875"/>
    </source>
</evidence>
<evidence type="ECO:0000256" key="2">
    <source>
        <dbReference type="ARBA" id="ARBA00022603"/>
    </source>
</evidence>
<evidence type="ECO:0000256" key="5">
    <source>
        <dbReference type="HAMAP-Rule" id="MF_01813"/>
    </source>
</evidence>
<dbReference type="SUPFAM" id="SSF53335">
    <property type="entry name" value="S-adenosyl-L-methionine-dependent methyltransferases"/>
    <property type="match status" value="1"/>
</dbReference>
<dbReference type="GO" id="GO:0008168">
    <property type="term" value="F:methyltransferase activity"/>
    <property type="evidence" value="ECO:0007669"/>
    <property type="project" value="UniProtKB-KW"/>
</dbReference>
<accession>A0ABM5N2R5</accession>
<dbReference type="PROSITE" id="PS51608">
    <property type="entry name" value="SAM_MT_UBIE"/>
    <property type="match status" value="1"/>
</dbReference>
<evidence type="ECO:0000313" key="6">
    <source>
        <dbReference type="EMBL" id="AFK03646.1"/>
    </source>
</evidence>
<keyword evidence="1 5" id="KW-0474">Menaquinone biosynthesis</keyword>
<dbReference type="HAMAP" id="MF_01813">
    <property type="entry name" value="MenG_UbiE_methyltr"/>
    <property type="match status" value="1"/>
</dbReference>
<keyword evidence="3 5" id="KW-0808">Transferase</keyword>
<keyword evidence="4 5" id="KW-0949">S-adenosyl-L-methionine</keyword>
<reference evidence="6 7" key="1">
    <citation type="submission" date="2011-07" db="EMBL/GenBank/DDBJ databases">
        <title>The complete genome of chromosome of Emticicia oligotrophica DSM 17448.</title>
        <authorList>
            <consortium name="US DOE Joint Genome Institute (JGI-PGF)"/>
            <person name="Lucas S."/>
            <person name="Han J."/>
            <person name="Lapidus A."/>
            <person name="Bruce D."/>
            <person name="Goodwin L."/>
            <person name="Pitluck S."/>
            <person name="Peters L."/>
            <person name="Kyrpides N."/>
            <person name="Mavromatis K."/>
            <person name="Ivanova N."/>
            <person name="Ovchinnikova G."/>
            <person name="Teshima H."/>
            <person name="Detter J.C."/>
            <person name="Tapia R."/>
            <person name="Han C."/>
            <person name="Land M."/>
            <person name="Hauser L."/>
            <person name="Markowitz V."/>
            <person name="Cheng J.-F."/>
            <person name="Hugenholtz P."/>
            <person name="Woyke T."/>
            <person name="Wu D."/>
            <person name="Tindall B."/>
            <person name="Pomrenke H."/>
            <person name="Brambilla E."/>
            <person name="Klenk H.-P."/>
            <person name="Eisen J.A."/>
        </authorList>
    </citation>
    <scope>NUCLEOTIDE SEQUENCE [LARGE SCALE GENOMIC DNA]</scope>
    <source>
        <strain evidence="6 7">DSM 17448</strain>
    </source>
</reference>
<dbReference type="NCBIfam" id="TIGR01934">
    <property type="entry name" value="MenG_MenH_UbiE"/>
    <property type="match status" value="1"/>
</dbReference>
<feature type="binding site" evidence="5">
    <location>
        <position position="94"/>
    </location>
    <ligand>
        <name>S-adenosyl-L-methionine</name>
        <dbReference type="ChEBI" id="CHEBI:59789"/>
    </ligand>
</feature>
<comment type="catalytic activity">
    <reaction evidence="5">
        <text>a 2-demethylmenaquinol + S-adenosyl-L-methionine = a menaquinol + S-adenosyl-L-homocysteine + H(+)</text>
        <dbReference type="Rhea" id="RHEA:42640"/>
        <dbReference type="Rhea" id="RHEA-COMP:9539"/>
        <dbReference type="Rhea" id="RHEA-COMP:9563"/>
        <dbReference type="ChEBI" id="CHEBI:15378"/>
        <dbReference type="ChEBI" id="CHEBI:18151"/>
        <dbReference type="ChEBI" id="CHEBI:55437"/>
        <dbReference type="ChEBI" id="CHEBI:57856"/>
        <dbReference type="ChEBI" id="CHEBI:59789"/>
        <dbReference type="EC" id="2.1.1.163"/>
    </reaction>
</comment>
<dbReference type="NCBIfam" id="NF001244">
    <property type="entry name" value="PRK00216.1-5"/>
    <property type="match status" value="1"/>
</dbReference>
<keyword evidence="7" id="KW-1185">Reference proteome</keyword>
<dbReference type="Proteomes" id="UP000002875">
    <property type="component" value="Chromosome"/>
</dbReference>
<dbReference type="EC" id="2.1.1.163" evidence="5"/>
<keyword evidence="2 5" id="KW-0489">Methyltransferase</keyword>
<dbReference type="Pfam" id="PF01209">
    <property type="entry name" value="Ubie_methyltran"/>
    <property type="match status" value="1"/>
</dbReference>
<evidence type="ECO:0000256" key="3">
    <source>
        <dbReference type="ARBA" id="ARBA00022679"/>
    </source>
</evidence>
<feature type="binding site" evidence="5">
    <location>
        <begin position="122"/>
        <end position="123"/>
    </location>
    <ligand>
        <name>S-adenosyl-L-methionine</name>
        <dbReference type="ChEBI" id="CHEBI:59789"/>
    </ligand>
</feature>